<evidence type="ECO:0000313" key="1">
    <source>
        <dbReference type="EMBL" id="SHN75786.1"/>
    </source>
</evidence>
<keyword evidence="2" id="KW-1185">Reference proteome</keyword>
<organism evidence="1 2">
    <name type="scientific">Desulfitobacterium chlororespirans DSM 11544</name>
    <dbReference type="NCBI Taxonomy" id="1121395"/>
    <lineage>
        <taxon>Bacteria</taxon>
        <taxon>Bacillati</taxon>
        <taxon>Bacillota</taxon>
        <taxon>Clostridia</taxon>
        <taxon>Eubacteriales</taxon>
        <taxon>Desulfitobacteriaceae</taxon>
        <taxon>Desulfitobacterium</taxon>
    </lineage>
</organism>
<dbReference type="AlphaFoldDB" id="A0A1M7TYF0"/>
<accession>A0A1M7TYF0</accession>
<reference evidence="2" key="1">
    <citation type="submission" date="2016-12" db="EMBL/GenBank/DDBJ databases">
        <authorList>
            <person name="Varghese N."/>
            <person name="Submissions S."/>
        </authorList>
    </citation>
    <scope>NUCLEOTIDE SEQUENCE [LARGE SCALE GENOMIC DNA]</scope>
    <source>
        <strain evidence="2">DSM 11544</strain>
    </source>
</reference>
<gene>
    <name evidence="1" type="ORF">SAMN02745215_02742</name>
</gene>
<dbReference type="EMBL" id="FRDN01000008">
    <property type="protein sequence ID" value="SHN75786.1"/>
    <property type="molecule type" value="Genomic_DNA"/>
</dbReference>
<dbReference type="RefSeq" id="WP_072773108.1">
    <property type="nucleotide sequence ID" value="NZ_FRDN01000008.1"/>
</dbReference>
<proteinExistence type="predicted"/>
<dbReference type="Proteomes" id="UP000184010">
    <property type="component" value="Unassembled WGS sequence"/>
</dbReference>
<evidence type="ECO:0000313" key="2">
    <source>
        <dbReference type="Proteomes" id="UP000184010"/>
    </source>
</evidence>
<protein>
    <submittedName>
        <fullName evidence="1">Uncharacterized protein</fullName>
    </submittedName>
</protein>
<name>A0A1M7TYF0_9FIRM</name>
<sequence>MSIIPRRLHRLLVVDIQKAYSRFYNLNYLLKVKRFMAKHSFDDIRMLVDVFAEVYSGEFIPSFIDKKLTGQPIFKQYCTDFAISLLAEEGIDVTEFKQELFTHHRVLPFHDGLMALIEPGYIPDYKVCHSENLQEYLLEYLPPAFKDYLESCQGCKVHLIGGGYGECVYITKQILDLFKIPNCIHAKYCYEMNPYSSLAYPPLDKMAKEVNWSFKQNDFLFYS</sequence>